<feature type="transmembrane region" description="Helical" evidence="5">
    <location>
        <begin position="20"/>
        <end position="41"/>
    </location>
</feature>
<evidence type="ECO:0000256" key="1">
    <source>
        <dbReference type="ARBA" id="ARBA00006484"/>
    </source>
</evidence>
<organism evidence="6 7">
    <name type="scientific">Bemisia tabaci</name>
    <name type="common">Sweetpotato whitefly</name>
    <name type="synonym">Aleurodes tabaci</name>
    <dbReference type="NCBI Taxonomy" id="7038"/>
    <lineage>
        <taxon>Eukaryota</taxon>
        <taxon>Metazoa</taxon>
        <taxon>Ecdysozoa</taxon>
        <taxon>Arthropoda</taxon>
        <taxon>Hexapoda</taxon>
        <taxon>Insecta</taxon>
        <taxon>Pterygota</taxon>
        <taxon>Neoptera</taxon>
        <taxon>Paraneoptera</taxon>
        <taxon>Hemiptera</taxon>
        <taxon>Sternorrhyncha</taxon>
        <taxon>Aleyrodoidea</taxon>
        <taxon>Aleyrodidae</taxon>
        <taxon>Aleyrodinae</taxon>
        <taxon>Bemisia</taxon>
    </lineage>
</organism>
<keyword evidence="5" id="KW-0812">Transmembrane</keyword>
<keyword evidence="5" id="KW-1133">Transmembrane helix</keyword>
<dbReference type="AlphaFoldDB" id="A0A9P0ADA5"/>
<dbReference type="GO" id="GO:0005783">
    <property type="term" value="C:endoplasmic reticulum"/>
    <property type="evidence" value="ECO:0007669"/>
    <property type="project" value="TreeGrafter"/>
</dbReference>
<keyword evidence="2" id="KW-0521">NADP</keyword>
<keyword evidence="7" id="KW-1185">Reference proteome</keyword>
<keyword evidence="5" id="KW-0472">Membrane</keyword>
<keyword evidence="3" id="KW-0560">Oxidoreductase</keyword>
<name>A0A9P0ADA5_BEMTA</name>
<evidence type="ECO:0000256" key="5">
    <source>
        <dbReference type="SAM" id="Phobius"/>
    </source>
</evidence>
<dbReference type="SUPFAM" id="SSF51735">
    <property type="entry name" value="NAD(P)-binding Rossmann-fold domains"/>
    <property type="match status" value="1"/>
</dbReference>
<dbReference type="PANTHER" id="PTHR43899">
    <property type="entry name" value="RH59310P"/>
    <property type="match status" value="1"/>
</dbReference>
<evidence type="ECO:0000313" key="7">
    <source>
        <dbReference type="Proteomes" id="UP001152759"/>
    </source>
</evidence>
<dbReference type="GO" id="GO:0016491">
    <property type="term" value="F:oxidoreductase activity"/>
    <property type="evidence" value="ECO:0007669"/>
    <property type="project" value="UniProtKB-KW"/>
</dbReference>
<dbReference type="PRINTS" id="PR00080">
    <property type="entry name" value="SDRFAMILY"/>
</dbReference>
<comment type="similarity">
    <text evidence="1 4">Belongs to the short-chain dehydrogenases/reductases (SDR) family.</text>
</comment>
<dbReference type="Pfam" id="PF00106">
    <property type="entry name" value="adh_short"/>
    <property type="match status" value="1"/>
</dbReference>
<dbReference type="InterPro" id="IPR036291">
    <property type="entry name" value="NAD(P)-bd_dom_sf"/>
</dbReference>
<sequence>MYTSLEKLGLLFLAYIAYKIGSKLLTFLFYYFAAPALSLAVDLKRMGKWAVVTGATDGIGKAYAEALAKKGLDIVLISRTKSKLEDVAADIRSNYKVNTKIIEADFSLGDEVFATIEKELYGLEIGVLVNNVGFSYPYPDYFLSLENKDRIYKTIIQCNINTVINMCQIVMPAMVEQNKGVVINLSSASALFPCPMLSVYGASKAFVIKFSEDLASEYEKKGIIVQCVAPGFVASAMSKISKPTWMAPSPNKYVSCVLKTVGVQKLTMGYYPHFLMVGLLQFLQGISHSLAAGLVTRTHENIRTRALRKKERELEKEISAAQ</sequence>
<evidence type="ECO:0000313" key="6">
    <source>
        <dbReference type="EMBL" id="CAH0388876.1"/>
    </source>
</evidence>
<dbReference type="OrthoDB" id="5545019at2759"/>
<dbReference type="CDD" id="cd05356">
    <property type="entry name" value="17beta-HSD1_like_SDR_c"/>
    <property type="match status" value="1"/>
</dbReference>
<evidence type="ECO:0000256" key="4">
    <source>
        <dbReference type="RuleBase" id="RU000363"/>
    </source>
</evidence>
<dbReference type="InterPro" id="IPR002347">
    <property type="entry name" value="SDR_fam"/>
</dbReference>
<dbReference type="PRINTS" id="PR00081">
    <property type="entry name" value="GDHRDH"/>
</dbReference>
<dbReference type="InterPro" id="IPR051019">
    <property type="entry name" value="VLCFA-Steroid_DH"/>
</dbReference>
<accession>A0A9P0ADA5</accession>
<dbReference type="FunFam" id="3.40.50.720:FF:000137">
    <property type="entry name" value="Hydroxysteroid (17-beta) dehydrogenase 3"/>
    <property type="match status" value="1"/>
</dbReference>
<dbReference type="PIRSF" id="PIRSF000126">
    <property type="entry name" value="11-beta-HSD1"/>
    <property type="match status" value="1"/>
</dbReference>
<evidence type="ECO:0000256" key="3">
    <source>
        <dbReference type="ARBA" id="ARBA00023002"/>
    </source>
</evidence>
<gene>
    <name evidence="6" type="ORF">BEMITA_LOCUS7761</name>
</gene>
<proteinExistence type="inferred from homology"/>
<evidence type="ECO:0000256" key="2">
    <source>
        <dbReference type="ARBA" id="ARBA00022857"/>
    </source>
</evidence>
<protein>
    <submittedName>
        <fullName evidence="6">Uncharacterized protein</fullName>
    </submittedName>
</protein>
<dbReference type="PANTHER" id="PTHR43899:SF13">
    <property type="entry name" value="RH59310P"/>
    <property type="match status" value="1"/>
</dbReference>
<dbReference type="KEGG" id="btab:109031552"/>
<reference evidence="6" key="1">
    <citation type="submission" date="2021-12" db="EMBL/GenBank/DDBJ databases">
        <authorList>
            <person name="King R."/>
        </authorList>
    </citation>
    <scope>NUCLEOTIDE SEQUENCE</scope>
</reference>
<dbReference type="Gene3D" id="3.40.50.720">
    <property type="entry name" value="NAD(P)-binding Rossmann-like Domain"/>
    <property type="match status" value="1"/>
</dbReference>
<dbReference type="EMBL" id="OU963865">
    <property type="protein sequence ID" value="CAH0388876.1"/>
    <property type="molecule type" value="Genomic_DNA"/>
</dbReference>
<dbReference type="Proteomes" id="UP001152759">
    <property type="component" value="Chromosome 4"/>
</dbReference>